<dbReference type="PROSITE" id="PS51186">
    <property type="entry name" value="GNAT"/>
    <property type="match status" value="1"/>
</dbReference>
<feature type="domain" description="N-acetyltransferase" evidence="1">
    <location>
        <begin position="148"/>
        <end position="272"/>
    </location>
</feature>
<dbReference type="PANTHER" id="PTHR20958">
    <property type="entry name" value="GLYCINE N-ACYLTRANSFERASE-LIKE PROTEIN"/>
    <property type="match status" value="1"/>
</dbReference>
<evidence type="ECO:0000259" key="1">
    <source>
        <dbReference type="PROSITE" id="PS51186"/>
    </source>
</evidence>
<protein>
    <recommendedName>
        <fullName evidence="1">N-acetyltransferase domain-containing protein</fullName>
    </recommendedName>
</protein>
<reference evidence="2" key="1">
    <citation type="submission" date="2023-10" db="EMBL/GenBank/DDBJ databases">
        <title>Genome assembly of Pristionchus species.</title>
        <authorList>
            <person name="Yoshida K."/>
            <person name="Sommer R.J."/>
        </authorList>
    </citation>
    <scope>NUCLEOTIDE SEQUENCE</scope>
    <source>
        <strain evidence="2">RS0144</strain>
    </source>
</reference>
<dbReference type="Proteomes" id="UP001432027">
    <property type="component" value="Unassembled WGS sequence"/>
</dbReference>
<dbReference type="CDD" id="cd04301">
    <property type="entry name" value="NAT_SF"/>
    <property type="match status" value="1"/>
</dbReference>
<evidence type="ECO:0000313" key="3">
    <source>
        <dbReference type="Proteomes" id="UP001432027"/>
    </source>
</evidence>
<dbReference type="InterPro" id="IPR013653">
    <property type="entry name" value="GCN5-like_dom"/>
</dbReference>
<dbReference type="InterPro" id="IPR016181">
    <property type="entry name" value="Acyl_CoA_acyltransferase"/>
</dbReference>
<proteinExistence type="predicted"/>
<dbReference type="EMBL" id="BTSX01000006">
    <property type="protein sequence ID" value="GMT03576.1"/>
    <property type="molecule type" value="Genomic_DNA"/>
</dbReference>
<dbReference type="PANTHER" id="PTHR20958:SF6">
    <property type="entry name" value="GLYCINE N-ACYLTRANSFERASE-LIKE PROTEIN"/>
    <property type="match status" value="1"/>
</dbReference>
<dbReference type="InterPro" id="IPR053225">
    <property type="entry name" value="Acyl-CoA_N-acyltransferase"/>
</dbReference>
<sequence>ISGERRERPENNLLENSLRLAIGGEFSATELEVYGYPEDNCKYLFFIELSDLQFPYIHVRKPLSGHNITLFDECVPLVLQKIKNHLEKYGKLLTVGEVETGDAFYRHLISFNEERWKSLRSNECGMFYMNPTQREGLMKEKSDAPAGFSFESVDVHRDGDTIHTLWKHGFSAEITKSRLRYLPSICARNEQGEIVGWAMAARFGQVSNLFMMPEHRNRGAGTALEISVAKEFARRGMRVFKYVEVSNPSVYARSLRSPLWTLWTTEDEDNNDTKKRNSIYFRFFERMVLIEWDTAEKQEKLLEILQKDGRGIPNNLVVDTAIRYTIQQRYPVSRMRYFSTEAANDASPKYVFVFEENSKAFSGFYARPPPCGHDEILLQEALAELIGKFKDRLERDGEMLMLSDSFTRHVLHNLLSFAFLSLIDVSPPSTVEVFYMTDEQMRMAKEMELQPIAGFHADSVDLEKDAARIHDNWIHSASVESTRARLFHLPASVVRESSTEEAVSWDMSSPFGQCSNLFTIPSYRGKGLAVLAQLQLVKSFISQGLRPFKYVEITNWKLLEATRRHPLWTRWETKNESMKQIEGPVVYHPMNFTTIRKRE</sequence>
<feature type="non-terminal residue" evidence="2">
    <location>
        <position position="1"/>
    </location>
</feature>
<dbReference type="Pfam" id="PF08445">
    <property type="entry name" value="FR47"/>
    <property type="match status" value="1"/>
</dbReference>
<dbReference type="SUPFAM" id="SSF55729">
    <property type="entry name" value="Acyl-CoA N-acyltransferases (Nat)"/>
    <property type="match status" value="2"/>
</dbReference>
<dbReference type="InterPro" id="IPR000182">
    <property type="entry name" value="GNAT_dom"/>
</dbReference>
<accession>A0AAV5UAT3</accession>
<name>A0AAV5UAT3_9BILA</name>
<organism evidence="2 3">
    <name type="scientific">Pristionchus entomophagus</name>
    <dbReference type="NCBI Taxonomy" id="358040"/>
    <lineage>
        <taxon>Eukaryota</taxon>
        <taxon>Metazoa</taxon>
        <taxon>Ecdysozoa</taxon>
        <taxon>Nematoda</taxon>
        <taxon>Chromadorea</taxon>
        <taxon>Rhabditida</taxon>
        <taxon>Rhabditina</taxon>
        <taxon>Diplogasteromorpha</taxon>
        <taxon>Diplogasteroidea</taxon>
        <taxon>Neodiplogasteridae</taxon>
        <taxon>Pristionchus</taxon>
    </lineage>
</organism>
<comment type="caution">
    <text evidence="2">The sequence shown here is derived from an EMBL/GenBank/DDBJ whole genome shotgun (WGS) entry which is preliminary data.</text>
</comment>
<evidence type="ECO:0000313" key="2">
    <source>
        <dbReference type="EMBL" id="GMT03576.1"/>
    </source>
</evidence>
<dbReference type="AlphaFoldDB" id="A0AAV5UAT3"/>
<feature type="non-terminal residue" evidence="2">
    <location>
        <position position="599"/>
    </location>
</feature>
<dbReference type="Gene3D" id="3.40.630.30">
    <property type="match status" value="2"/>
</dbReference>
<keyword evidence="3" id="KW-1185">Reference proteome</keyword>
<gene>
    <name evidence="2" type="ORF">PENTCL1PPCAC_25750</name>
</gene>
<dbReference type="GO" id="GO:0016747">
    <property type="term" value="F:acyltransferase activity, transferring groups other than amino-acyl groups"/>
    <property type="evidence" value="ECO:0007669"/>
    <property type="project" value="InterPro"/>
</dbReference>